<proteinExistence type="predicted"/>
<dbReference type="Proteomes" id="UP000078348">
    <property type="component" value="Unassembled WGS sequence"/>
</dbReference>
<gene>
    <name evidence="8" type="ORF">AV274_0459</name>
</gene>
<feature type="domain" description="SUN" evidence="7">
    <location>
        <begin position="70"/>
        <end position="227"/>
    </location>
</feature>
<keyword evidence="9" id="KW-1185">Reference proteome</keyword>
<keyword evidence="4 6" id="KW-0472">Membrane</keyword>
<dbReference type="PROSITE" id="PS51469">
    <property type="entry name" value="SUN"/>
    <property type="match status" value="1"/>
</dbReference>
<dbReference type="PANTHER" id="PTHR12953:SF0">
    <property type="entry name" value="SUN DOMAIN-CONTAINING OSSIFICATION FACTOR"/>
    <property type="match status" value="1"/>
</dbReference>
<dbReference type="InterPro" id="IPR012919">
    <property type="entry name" value="SUN_dom"/>
</dbReference>
<keyword evidence="2 6" id="KW-0812">Transmembrane</keyword>
<evidence type="ECO:0000256" key="2">
    <source>
        <dbReference type="ARBA" id="ARBA00022692"/>
    </source>
</evidence>
<evidence type="ECO:0000256" key="4">
    <source>
        <dbReference type="ARBA" id="ARBA00023136"/>
    </source>
</evidence>
<dbReference type="GO" id="GO:0016020">
    <property type="term" value="C:membrane"/>
    <property type="evidence" value="ECO:0007669"/>
    <property type="project" value="InterPro"/>
</dbReference>
<dbReference type="InterPro" id="IPR045120">
    <property type="entry name" value="Suco/Slp1-like"/>
</dbReference>
<feature type="compositionally biased region" description="Polar residues" evidence="5">
    <location>
        <begin position="433"/>
        <end position="442"/>
    </location>
</feature>
<protein>
    <submittedName>
        <fullName evidence="8">SAD1, spindle pole body-associated protein</fullName>
    </submittedName>
</protein>
<dbReference type="STRING" id="478820.A0A196SNL3"/>
<accession>A0A196SNL3</accession>
<evidence type="ECO:0000256" key="5">
    <source>
        <dbReference type="SAM" id="MobiDB-lite"/>
    </source>
</evidence>
<dbReference type="Pfam" id="PF07738">
    <property type="entry name" value="Sad1_UNC"/>
    <property type="match status" value="1"/>
</dbReference>
<evidence type="ECO:0000313" key="8">
    <source>
        <dbReference type="EMBL" id="OAO17782.1"/>
    </source>
</evidence>
<name>A0A196SNL3_BLAHN</name>
<dbReference type="AlphaFoldDB" id="A0A196SNL3"/>
<dbReference type="GO" id="GO:0005737">
    <property type="term" value="C:cytoplasm"/>
    <property type="evidence" value="ECO:0007669"/>
    <property type="project" value="TreeGrafter"/>
</dbReference>
<dbReference type="EMBL" id="LXWW01000017">
    <property type="protein sequence ID" value="OAO17782.1"/>
    <property type="molecule type" value="Genomic_DNA"/>
</dbReference>
<reference evidence="8 9" key="1">
    <citation type="submission" date="2016-05" db="EMBL/GenBank/DDBJ databases">
        <title>Nuclear genome of Blastocystis sp. subtype 1 NandII.</title>
        <authorList>
            <person name="Gentekaki E."/>
            <person name="Curtis B."/>
            <person name="Stairs C."/>
            <person name="Eme L."/>
            <person name="Herman E."/>
            <person name="Klimes V."/>
            <person name="Arias M.C."/>
            <person name="Elias M."/>
            <person name="Hilliou F."/>
            <person name="Klute M."/>
            <person name="Malik S.-B."/>
            <person name="Pightling A."/>
            <person name="Rachubinski R."/>
            <person name="Salas D."/>
            <person name="Schlacht A."/>
            <person name="Suga H."/>
            <person name="Archibald J."/>
            <person name="Ball S.G."/>
            <person name="Clark G."/>
            <person name="Dacks J."/>
            <person name="Van Der Giezen M."/>
            <person name="Tsaousis A."/>
            <person name="Roger A."/>
        </authorList>
    </citation>
    <scope>NUCLEOTIDE SEQUENCE [LARGE SCALE GENOMIC DNA]</scope>
    <source>
        <strain evidence="9">ATCC 50177 / NandII</strain>
    </source>
</reference>
<comment type="subcellular location">
    <subcellularLocation>
        <location evidence="1">Endomembrane system</location>
    </subcellularLocation>
</comment>
<evidence type="ECO:0000256" key="1">
    <source>
        <dbReference type="ARBA" id="ARBA00004308"/>
    </source>
</evidence>
<keyword evidence="3 6" id="KW-1133">Transmembrane helix</keyword>
<organism evidence="8 9">
    <name type="scientific">Blastocystis sp. subtype 1 (strain ATCC 50177 / NandII)</name>
    <dbReference type="NCBI Taxonomy" id="478820"/>
    <lineage>
        <taxon>Eukaryota</taxon>
        <taxon>Sar</taxon>
        <taxon>Stramenopiles</taxon>
        <taxon>Bigyra</taxon>
        <taxon>Opalozoa</taxon>
        <taxon>Opalinata</taxon>
        <taxon>Blastocystidae</taxon>
        <taxon>Blastocystis</taxon>
    </lineage>
</organism>
<dbReference type="InterPro" id="IPR008979">
    <property type="entry name" value="Galactose-bd-like_sf"/>
</dbReference>
<evidence type="ECO:0000256" key="6">
    <source>
        <dbReference type="SAM" id="Phobius"/>
    </source>
</evidence>
<dbReference type="GO" id="GO:0034975">
    <property type="term" value="P:protein folding in endoplasmic reticulum"/>
    <property type="evidence" value="ECO:0007669"/>
    <property type="project" value="TreeGrafter"/>
</dbReference>
<dbReference type="SUPFAM" id="SSF49785">
    <property type="entry name" value="Galactose-binding domain-like"/>
    <property type="match status" value="1"/>
</dbReference>
<feature type="transmembrane region" description="Helical" evidence="6">
    <location>
        <begin position="367"/>
        <end position="387"/>
    </location>
</feature>
<comment type="caution">
    <text evidence="8">The sequence shown here is derived from an EMBL/GenBank/DDBJ whole genome shotgun (WGS) entry which is preliminary data.</text>
</comment>
<evidence type="ECO:0000259" key="7">
    <source>
        <dbReference type="PROSITE" id="PS51469"/>
    </source>
</evidence>
<feature type="region of interest" description="Disordered" evidence="5">
    <location>
        <begin position="420"/>
        <end position="452"/>
    </location>
</feature>
<dbReference type="PANTHER" id="PTHR12953">
    <property type="entry name" value="MEMBRANE PROTEIN CH1 RELATED"/>
    <property type="match status" value="1"/>
</dbReference>
<evidence type="ECO:0000256" key="3">
    <source>
        <dbReference type="ARBA" id="ARBA00022989"/>
    </source>
</evidence>
<evidence type="ECO:0000313" key="9">
    <source>
        <dbReference type="Proteomes" id="UP000078348"/>
    </source>
</evidence>
<dbReference type="OrthoDB" id="266334at2759"/>
<sequence>MMKDKKKWLLDSKGVCIPKLIVLSYHGSAMSTRNESSVEGVVGVYPSVLNDSFVPPVPIVEVETQDNVFEGIVPISPIKQDKKLLKMRIDYASSKAGSLLIAKSKGMSGADALFVSSKYKYALSECRVEKWFVFSLAEMILIDSIATSNFERFSSSVKDFLVYGSAVYPTISWSFIGYFRAKDKSDLQVFNVTTTTWVKYIRVEWVSWYRNEAICTMSTFCVYGSNMMNAVLSNDLVKDVKSNGLKEIITEVEEEVEQKVIEEEKKEEVIPKETISLPPSISPEYKPLYEMYAQCEKEQEELALSLTLLHNKTKTKIRVVREKLNNTDTEVEAMKDAMGRLASVVEEEKKKMAAVENKLFVMQRSVYHAQTWSVIAVGCMVTVVVMGRVKEGRRREKEEEMKVLQKQVMLLQKQVDALKGSGVKQSVAKKESPTLTKYSPTLTKKESKKKKV</sequence>
<dbReference type="GO" id="GO:0012505">
    <property type="term" value="C:endomembrane system"/>
    <property type="evidence" value="ECO:0007669"/>
    <property type="project" value="UniProtKB-SubCell"/>
</dbReference>